<reference evidence="1" key="1">
    <citation type="submission" date="2021-03" db="EMBL/GenBank/DDBJ databases">
        <title>Chromosome level genome of the anhydrobiotic midge Polypedilum vanderplanki.</title>
        <authorList>
            <person name="Yoshida Y."/>
            <person name="Kikawada T."/>
            <person name="Gusev O."/>
        </authorList>
    </citation>
    <scope>NUCLEOTIDE SEQUENCE</scope>
    <source>
        <strain evidence="1">NIAS01</strain>
        <tissue evidence="1">Whole body or cell culture</tissue>
    </source>
</reference>
<gene>
    <name evidence="1" type="ORF">PVAND_016857</name>
</gene>
<dbReference type="SUPFAM" id="SSF48403">
    <property type="entry name" value="Ankyrin repeat"/>
    <property type="match status" value="1"/>
</dbReference>
<organism evidence="1 2">
    <name type="scientific">Polypedilum vanderplanki</name>
    <name type="common">Sleeping chironomid midge</name>
    <dbReference type="NCBI Taxonomy" id="319348"/>
    <lineage>
        <taxon>Eukaryota</taxon>
        <taxon>Metazoa</taxon>
        <taxon>Ecdysozoa</taxon>
        <taxon>Arthropoda</taxon>
        <taxon>Hexapoda</taxon>
        <taxon>Insecta</taxon>
        <taxon>Pterygota</taxon>
        <taxon>Neoptera</taxon>
        <taxon>Endopterygota</taxon>
        <taxon>Diptera</taxon>
        <taxon>Nematocera</taxon>
        <taxon>Chironomoidea</taxon>
        <taxon>Chironomidae</taxon>
        <taxon>Chironominae</taxon>
        <taxon>Polypedilum</taxon>
        <taxon>Polypedilum</taxon>
    </lineage>
</organism>
<dbReference type="InterPro" id="IPR036770">
    <property type="entry name" value="Ankyrin_rpt-contain_sf"/>
</dbReference>
<keyword evidence="2" id="KW-1185">Reference proteome</keyword>
<dbReference type="OrthoDB" id="7739966at2759"/>
<evidence type="ECO:0000313" key="1">
    <source>
        <dbReference type="EMBL" id="KAG5668951.1"/>
    </source>
</evidence>
<evidence type="ECO:0000313" key="2">
    <source>
        <dbReference type="Proteomes" id="UP001107558"/>
    </source>
</evidence>
<sequence>MCEIFHLKHLNSFDLKTQKWNNELKNFNHFDNFYGCLMTFFVEDGIFWYFVDHNLVNYLKFAFENIKFHGLTHEILEKLTKDLNITGHYTYFDKTSKQYQSGSKNFIGYDAIASYFYSSEIVKNETTVHWSQPLLLLSQGLINAIQCQQNESINKTQSANIVNYNNKLHFHDIIDNKISVNFTKTIDCNFKTKQSLTDERILIFKSCQPMKILVDDKRIPEIIKNSSNIFIISFKIDTKLKEISRKTFENFKILQRPVIVNVFSKNDEKEVTFIIEKGHFRDVEFLTDLFALDDYEEKLNFALKQNCGICLRLLNLIETKKYEKELKIKNDDTNFKCDIDCFRAIFSLPFDFNFNEIPDNVLEFLHKNYSNDLKEFTTKTAWINENFTKEEVLKQSSNFVMNLEGITGLAWLQGQFRVFEFLIRADCFYPKHLSDFASQLQLLTQKQKSIRYLKKLQLHISSINDFHTAIASGHLKEVQKFLKNHPNLKFFRDENNKSAMQVAFENEQFEIYAILKSHGLLFSNPEELALHYEEINELNSSKREKIRQFNYKHLQSLGSNESYIEKLIQKTKINSSRSTSKEKLTEIVRKAYTEIDEIASDILKISAKSDELEIIFDFEYAVGDEYEPGITAVGLTVRQYNYVLIAAANLLHDDEEERNYVLGTIAHELMHFVMYLIYDNDANPYKKDDIDGRNLFRNLTEDAKEKEEIESFWAYDENADDFHIELIARIPDILLNHKHNVTRINLMKKEYSELFDFYENRVLNDIRKLTSTMDVREKLRNFNHWSDVMRQIGETDAEIDLGDCEIVEEKKDEEQESEENEISEEEFESDEIDINYEKYERLEVYDESNDDEGYVSENDYEESKENKLIKKLSQNLNSQRQNLNFVGKISKNHSKKFKTSNNLKKFNKNSALKMENSLQIKNLKDKKRQKQNKFQTPINHNVNQIDQQTFNYQKLHLKTTKINITVNNFKPKISQLQNIQEQPKDIQNSLNSLFNFTFQPLETTKYKAILTNFPSAVERLILKKVKKDDILAVFLSLTSLNLENFLTTIHAIDNFDHEIYVFVHCDDIDYLPLFLETIEVTTIKHFTFISSNLHQETFEALNDYFEIQEFNVNMQNLCPKSQEFYLSQIFYFQNDQLTLKDVIGDFKAEELDFLPLKDIEDEEINAIAIDSLETNENYLIERKFIDENGKVQRLKDFVIDLWKIDDVQIKNDDESEESDEVLKKSSKISNSSKNLLKIHTRSIRSAQNFQNSSTFIISDLPQNGKSTALKQIALEIRKHSPSTWVVYVNFKEFNLEEFDWKNSTVLDFLTQKSSKFDIEIFKLFAKHKKVVFIFDELQGNKNELKFIAEARKFSKQIWIAANQNHVKILKEKFRVKVLKFAEIDQNDVQQFLEYFDESHEENLMKLIEEISVSHLGTIKEIAEAVEELDDTLNIYKIFTSIILKKRFENSIKISNDLSNSLAEPLVILRTHQLIALTQLYGKKSIANVDQILNCLEFKLISFNEDNKIKFIENSLAEFFAAQFFIDNFFKNEISDENWRIFVQAKKFKSWSMVKRFIKDFIVLNEEKLNENKLERFKEVIGMQS</sequence>
<protein>
    <submittedName>
        <fullName evidence="1">Uncharacterized protein</fullName>
    </submittedName>
</protein>
<accession>A0A9J6BH91</accession>
<proteinExistence type="predicted"/>
<dbReference type="Proteomes" id="UP001107558">
    <property type="component" value="Chromosome 4"/>
</dbReference>
<dbReference type="EMBL" id="JADBJN010000004">
    <property type="protein sequence ID" value="KAG5668951.1"/>
    <property type="molecule type" value="Genomic_DNA"/>
</dbReference>
<name>A0A9J6BH91_POLVA</name>
<comment type="caution">
    <text evidence="1">The sequence shown here is derived from an EMBL/GenBank/DDBJ whole genome shotgun (WGS) entry which is preliminary data.</text>
</comment>